<name>A0A2M8TS49_PREIN</name>
<dbReference type="Proteomes" id="UP000229884">
    <property type="component" value="Unassembled WGS sequence"/>
</dbReference>
<organism evidence="1 2">
    <name type="scientific">Prevotella intermedia</name>
    <dbReference type="NCBI Taxonomy" id="28131"/>
    <lineage>
        <taxon>Bacteria</taxon>
        <taxon>Pseudomonadati</taxon>
        <taxon>Bacteroidota</taxon>
        <taxon>Bacteroidia</taxon>
        <taxon>Bacteroidales</taxon>
        <taxon>Prevotellaceae</taxon>
        <taxon>Prevotella</taxon>
    </lineage>
</organism>
<protein>
    <submittedName>
        <fullName evidence="1">Uncharacterized protein</fullName>
    </submittedName>
</protein>
<comment type="caution">
    <text evidence="1">The sequence shown here is derived from an EMBL/GenBank/DDBJ whole genome shotgun (WGS) entry which is preliminary data.</text>
</comment>
<evidence type="ECO:0000313" key="1">
    <source>
        <dbReference type="EMBL" id="PJI26759.1"/>
    </source>
</evidence>
<dbReference type="EMBL" id="PENG01000001">
    <property type="protein sequence ID" value="PJI26759.1"/>
    <property type="molecule type" value="Genomic_DNA"/>
</dbReference>
<evidence type="ECO:0000313" key="2">
    <source>
        <dbReference type="Proteomes" id="UP000229884"/>
    </source>
</evidence>
<proteinExistence type="predicted"/>
<gene>
    <name evidence="1" type="ORF">CTM58_00785</name>
</gene>
<reference evidence="1 2" key="1">
    <citation type="submission" date="2017-11" db="EMBL/GenBank/DDBJ databases">
        <title>Genome sequencing of Prevotella intermedia KCOM 2832.</title>
        <authorList>
            <person name="Kook J.-K."/>
            <person name="Park S.-N."/>
            <person name="Lim Y.K."/>
        </authorList>
    </citation>
    <scope>NUCLEOTIDE SEQUENCE [LARGE SCALE GENOMIC DNA]</scope>
    <source>
        <strain evidence="1 2">KCOM 2832</strain>
    </source>
</reference>
<sequence length="77" mass="9000">MHGKSGSFATQNLRFRNVKSQLSLFNSIFFTKPRVVFSICLERQKENRSLNKTLLFIIRFQPTPILQMSIYAKTMLS</sequence>
<dbReference type="AlphaFoldDB" id="A0A2M8TS49"/>
<accession>A0A2M8TS49</accession>